<evidence type="ECO:0000313" key="11">
    <source>
        <dbReference type="Proteomes" id="UP000030762"/>
    </source>
</evidence>
<organism evidence="10 11">
    <name type="scientific">Saprolegnia diclina (strain VS20)</name>
    <dbReference type="NCBI Taxonomy" id="1156394"/>
    <lineage>
        <taxon>Eukaryota</taxon>
        <taxon>Sar</taxon>
        <taxon>Stramenopiles</taxon>
        <taxon>Oomycota</taxon>
        <taxon>Saprolegniomycetes</taxon>
        <taxon>Saprolegniales</taxon>
        <taxon>Saprolegniaceae</taxon>
        <taxon>Saprolegnia</taxon>
    </lineage>
</organism>
<feature type="transmembrane region" description="Helical" evidence="7">
    <location>
        <begin position="122"/>
        <end position="142"/>
    </location>
</feature>
<keyword evidence="4 7" id="KW-1133">Transmembrane helix</keyword>
<dbReference type="VEuPathDB" id="FungiDB:SDRG_15758"/>
<dbReference type="PANTHER" id="PTHR31247">
    <property type="entry name" value="TRANSMEMBRANE PROTEIN 198 FAMILY MEMBER"/>
    <property type="match status" value="1"/>
</dbReference>
<keyword evidence="11" id="KW-1185">Reference proteome</keyword>
<feature type="transmembrane region" description="Helical" evidence="7">
    <location>
        <begin position="89"/>
        <end position="115"/>
    </location>
</feature>
<dbReference type="InterPro" id="IPR040236">
    <property type="entry name" value="TMEM198"/>
</dbReference>
<feature type="transmembrane region" description="Helical" evidence="7">
    <location>
        <begin position="148"/>
        <end position="169"/>
    </location>
</feature>
<dbReference type="Proteomes" id="UP000030762">
    <property type="component" value="Unassembled WGS sequence"/>
</dbReference>
<dbReference type="RefSeq" id="XP_008620163.1">
    <property type="nucleotide sequence ID" value="XM_008621941.1"/>
</dbReference>
<evidence type="ECO:0000256" key="7">
    <source>
        <dbReference type="SAM" id="Phobius"/>
    </source>
</evidence>
<name>T0PM05_SAPDV</name>
<evidence type="ECO:0000256" key="4">
    <source>
        <dbReference type="ARBA" id="ARBA00022989"/>
    </source>
</evidence>
<dbReference type="EMBL" id="JH767232">
    <property type="protein sequence ID" value="EQC26414.1"/>
    <property type="molecule type" value="Genomic_DNA"/>
</dbReference>
<dbReference type="InterPro" id="IPR025256">
    <property type="entry name" value="TM7S3/TM198-like_dom"/>
</dbReference>
<accession>T0PM05</accession>
<feature type="transmembrane region" description="Helical" evidence="7">
    <location>
        <begin position="231"/>
        <end position="251"/>
    </location>
</feature>
<gene>
    <name evidence="10" type="ORF">SDRG_15758</name>
</gene>
<dbReference type="InParanoid" id="T0PM05"/>
<feature type="transmembrane region" description="Helical" evidence="7">
    <location>
        <begin position="206"/>
        <end position="224"/>
    </location>
</feature>
<dbReference type="AlphaFoldDB" id="T0PM05"/>
<feature type="transmembrane region" description="Helical" evidence="7">
    <location>
        <begin position="176"/>
        <end position="200"/>
    </location>
</feature>
<keyword evidence="5 7" id="KW-0472">Membrane</keyword>
<evidence type="ECO:0000256" key="2">
    <source>
        <dbReference type="ARBA" id="ARBA00006244"/>
    </source>
</evidence>
<sequence length="359" mass="38838">MRYLRLLLLVLLAVVHVSSVGLQATNAPSPTVVNVSDSVLILLKYGVRAVGLKTVSAGSPSLSPTPTSITPPPIVVSNTASSLLASSGIAAIAVLPSLAAGASIGLGIAVVFYGYKLFRPTLFMSGFAFGGMVAYMTAERVVRVDATYYTAVCWICFAILGLVCGFLSIYVLGLGVFFSGAIGGLVLAFLLATSFGYKWWPAYPEGILFIFGAVLSLLFGALAYSMEKPILVVSMALTGAGATVWGIGYFVGGYANADDLHVYRRVDNVGVYQYDIPTSYWGYFAATIVLFILGTYVQFMNTACCENNDLYTWNEHADVQLEERRMYRERVGYPRYRNGGDWGGGVRTRDNYYHAHGHR</sequence>
<proteinExistence type="inferred from homology"/>
<dbReference type="PANTHER" id="PTHR31247:SF5">
    <property type="entry name" value="DUF4203 DOMAIN-CONTAINING PROTEIN"/>
    <property type="match status" value="1"/>
</dbReference>
<dbReference type="STRING" id="1156394.T0PM05"/>
<dbReference type="GeneID" id="19956485"/>
<feature type="domain" description="TM7S3/TM198-like" evidence="9">
    <location>
        <begin position="104"/>
        <end position="299"/>
    </location>
</feature>
<dbReference type="GO" id="GO:0005886">
    <property type="term" value="C:plasma membrane"/>
    <property type="evidence" value="ECO:0007669"/>
    <property type="project" value="TreeGrafter"/>
</dbReference>
<keyword evidence="8" id="KW-0732">Signal</keyword>
<dbReference type="eggNOG" id="ENOG502S3B1">
    <property type="taxonomic scope" value="Eukaryota"/>
</dbReference>
<feature type="chain" id="PRO_5004568817" description="Transmembrane protein 198" evidence="8">
    <location>
        <begin position="20"/>
        <end position="359"/>
    </location>
</feature>
<feature type="transmembrane region" description="Helical" evidence="7">
    <location>
        <begin position="280"/>
        <end position="299"/>
    </location>
</feature>
<reference evidence="10 11" key="1">
    <citation type="submission" date="2012-04" db="EMBL/GenBank/DDBJ databases">
        <title>The Genome Sequence of Saprolegnia declina VS20.</title>
        <authorList>
            <consortium name="The Broad Institute Genome Sequencing Platform"/>
            <person name="Russ C."/>
            <person name="Nusbaum C."/>
            <person name="Tyler B."/>
            <person name="van West P."/>
            <person name="Dieguez-Uribeondo J."/>
            <person name="de Bruijn I."/>
            <person name="Tripathy S."/>
            <person name="Jiang R."/>
            <person name="Young S.K."/>
            <person name="Zeng Q."/>
            <person name="Gargeya S."/>
            <person name="Fitzgerald M."/>
            <person name="Haas B."/>
            <person name="Abouelleil A."/>
            <person name="Alvarado L."/>
            <person name="Arachchi H.M."/>
            <person name="Berlin A."/>
            <person name="Chapman S.B."/>
            <person name="Goldberg J."/>
            <person name="Griggs A."/>
            <person name="Gujja S."/>
            <person name="Hansen M."/>
            <person name="Howarth C."/>
            <person name="Imamovic A."/>
            <person name="Larimer J."/>
            <person name="McCowen C."/>
            <person name="Montmayeur A."/>
            <person name="Murphy C."/>
            <person name="Neiman D."/>
            <person name="Pearson M."/>
            <person name="Priest M."/>
            <person name="Roberts A."/>
            <person name="Saif S."/>
            <person name="Shea T."/>
            <person name="Sisk P."/>
            <person name="Sykes S."/>
            <person name="Wortman J."/>
            <person name="Nusbaum C."/>
            <person name="Birren B."/>
        </authorList>
    </citation>
    <scope>NUCLEOTIDE SEQUENCE [LARGE SCALE GENOMIC DNA]</scope>
    <source>
        <strain evidence="10 11">VS20</strain>
    </source>
</reference>
<feature type="signal peptide" evidence="8">
    <location>
        <begin position="1"/>
        <end position="19"/>
    </location>
</feature>
<evidence type="ECO:0000256" key="8">
    <source>
        <dbReference type="SAM" id="SignalP"/>
    </source>
</evidence>
<comment type="similarity">
    <text evidence="2">Belongs to the TMEM198 family.</text>
</comment>
<evidence type="ECO:0000256" key="1">
    <source>
        <dbReference type="ARBA" id="ARBA00004141"/>
    </source>
</evidence>
<evidence type="ECO:0000256" key="5">
    <source>
        <dbReference type="ARBA" id="ARBA00023136"/>
    </source>
</evidence>
<evidence type="ECO:0000259" key="9">
    <source>
        <dbReference type="Pfam" id="PF13886"/>
    </source>
</evidence>
<evidence type="ECO:0000256" key="6">
    <source>
        <dbReference type="ARBA" id="ARBA00049737"/>
    </source>
</evidence>
<keyword evidence="3 7" id="KW-0812">Transmembrane</keyword>
<dbReference type="OrthoDB" id="115781at2759"/>
<evidence type="ECO:0000313" key="10">
    <source>
        <dbReference type="EMBL" id="EQC26414.1"/>
    </source>
</evidence>
<protein>
    <recommendedName>
        <fullName evidence="6">Transmembrane protein 198</fullName>
    </recommendedName>
</protein>
<dbReference type="OMA" id="NTACCEN"/>
<evidence type="ECO:0000256" key="3">
    <source>
        <dbReference type="ARBA" id="ARBA00022692"/>
    </source>
</evidence>
<dbReference type="Pfam" id="PF13886">
    <property type="entry name" value="TM7S3_TM198"/>
    <property type="match status" value="1"/>
</dbReference>
<comment type="subcellular location">
    <subcellularLocation>
        <location evidence="1">Membrane</location>
        <topology evidence="1">Multi-pass membrane protein</topology>
    </subcellularLocation>
</comment>